<accession>A0ACC0V346</accession>
<evidence type="ECO:0000313" key="2">
    <source>
        <dbReference type="Proteomes" id="UP001163324"/>
    </source>
</evidence>
<reference evidence="1" key="1">
    <citation type="submission" date="2022-10" db="EMBL/GenBank/DDBJ databases">
        <title>Complete Genome of Trichothecium roseum strain YXFP-22015, a Plant Pathogen Isolated from Citrus.</title>
        <authorList>
            <person name="Wang Y."/>
            <person name="Zhu L."/>
        </authorList>
    </citation>
    <scope>NUCLEOTIDE SEQUENCE</scope>
    <source>
        <strain evidence="1">YXFP-22015</strain>
    </source>
</reference>
<dbReference type="EMBL" id="CM047943">
    <property type="protein sequence ID" value="KAI9900848.1"/>
    <property type="molecule type" value="Genomic_DNA"/>
</dbReference>
<proteinExistence type="predicted"/>
<name>A0ACC0V346_9HYPO</name>
<organism evidence="1 2">
    <name type="scientific">Trichothecium roseum</name>
    <dbReference type="NCBI Taxonomy" id="47278"/>
    <lineage>
        <taxon>Eukaryota</taxon>
        <taxon>Fungi</taxon>
        <taxon>Dikarya</taxon>
        <taxon>Ascomycota</taxon>
        <taxon>Pezizomycotina</taxon>
        <taxon>Sordariomycetes</taxon>
        <taxon>Hypocreomycetidae</taxon>
        <taxon>Hypocreales</taxon>
        <taxon>Hypocreales incertae sedis</taxon>
        <taxon>Trichothecium</taxon>
    </lineage>
</organism>
<sequence length="374" mass="42502">MSSGSATVTKPAKRRAGTQKTLDSKAQAEADAKHDYFFWTYTEEPHRTRRLAIIKAHPEITKLCGPEPLTKWVVLGVVSLQATLAYLLRDQPFFSWQFWLVAYVFGATANQNLFLAIHEISHNLAFRKPLYNRLLAIVANLPIGIPYSASFRPYHLTHHKSLGVDGLDTDLPTALEAFVLDSIFGKTFFCTFQIFFYALRPMAVYRIPLTSVHFLNIAVQLAFDAALVYFASPKAVLYLLLSSFLAGSLHPLAGHFIAEHYVYETVTPEQKNPDNNVPVPETFSYYGPLNWLTYNVGLHNEHHDFPAVPWTRLHEVNRIAADFYDPLPRHESWVMAIWRFIFDENVGLKCRVKREEGGRMVGGAASWKESEIQA</sequence>
<evidence type="ECO:0000313" key="1">
    <source>
        <dbReference type="EMBL" id="KAI9900848.1"/>
    </source>
</evidence>
<protein>
    <submittedName>
        <fullName evidence="1">Uncharacterized protein</fullName>
    </submittedName>
</protein>
<dbReference type="Proteomes" id="UP001163324">
    <property type="component" value="Chromosome 4"/>
</dbReference>
<comment type="caution">
    <text evidence="1">The sequence shown here is derived from an EMBL/GenBank/DDBJ whole genome shotgun (WGS) entry which is preliminary data.</text>
</comment>
<keyword evidence="2" id="KW-1185">Reference proteome</keyword>
<gene>
    <name evidence="1" type="ORF">N3K66_005110</name>
</gene>